<keyword evidence="4 6" id="KW-0998">Cell outer membrane</keyword>
<dbReference type="PANTHER" id="PTHR38098:SF1">
    <property type="entry name" value="LPS-ASSEMBLY LIPOPROTEIN LPTE"/>
    <property type="match status" value="1"/>
</dbReference>
<dbReference type="GO" id="GO:0009279">
    <property type="term" value="C:cell outer membrane"/>
    <property type="evidence" value="ECO:0007669"/>
    <property type="project" value="UniProtKB-SubCell"/>
</dbReference>
<evidence type="ECO:0000256" key="6">
    <source>
        <dbReference type="HAMAP-Rule" id="MF_01186"/>
    </source>
</evidence>
<keyword evidence="1 6" id="KW-0732">Signal</keyword>
<dbReference type="OrthoDB" id="5801564at2"/>
<organism evidence="8 9">
    <name type="scientific">Photobacterium lipolyticum</name>
    <dbReference type="NCBI Taxonomy" id="266810"/>
    <lineage>
        <taxon>Bacteria</taxon>
        <taxon>Pseudomonadati</taxon>
        <taxon>Pseudomonadota</taxon>
        <taxon>Gammaproteobacteria</taxon>
        <taxon>Vibrionales</taxon>
        <taxon>Vibrionaceae</taxon>
        <taxon>Photobacterium</taxon>
    </lineage>
</organism>
<proteinExistence type="inferred from homology"/>
<dbReference type="RefSeq" id="WP_107284186.1">
    <property type="nucleotide sequence ID" value="NZ_PYMC01000011.1"/>
</dbReference>
<evidence type="ECO:0000313" key="8">
    <source>
        <dbReference type="EMBL" id="PSW04015.1"/>
    </source>
</evidence>
<evidence type="ECO:0000256" key="5">
    <source>
        <dbReference type="ARBA" id="ARBA00023288"/>
    </source>
</evidence>
<comment type="function">
    <text evidence="6">Together with LptD, is involved in the assembly of lipopolysaccharide (LPS) at the surface of the outer membrane. Required for the proper assembly of LptD. Binds LPS and may serve as the LPS recognition site at the outer membrane.</text>
</comment>
<dbReference type="Pfam" id="PF04390">
    <property type="entry name" value="LptE"/>
    <property type="match status" value="1"/>
</dbReference>
<dbReference type="PROSITE" id="PS51257">
    <property type="entry name" value="PROKAR_LIPOPROTEIN"/>
    <property type="match status" value="1"/>
</dbReference>
<evidence type="ECO:0000313" key="9">
    <source>
        <dbReference type="Proteomes" id="UP000240904"/>
    </source>
</evidence>
<protein>
    <recommendedName>
        <fullName evidence="6">LPS-assembly lipoprotein LptE</fullName>
    </recommendedName>
</protein>
<dbReference type="Gene3D" id="3.30.160.150">
    <property type="entry name" value="Lipoprotein like domain"/>
    <property type="match status" value="1"/>
</dbReference>
<name>A0A2T3MW05_9GAMM</name>
<dbReference type="GO" id="GO:0043165">
    <property type="term" value="P:Gram-negative-bacterium-type cell outer membrane assembly"/>
    <property type="evidence" value="ECO:0007669"/>
    <property type="project" value="UniProtKB-UniRule"/>
</dbReference>
<evidence type="ECO:0000256" key="1">
    <source>
        <dbReference type="ARBA" id="ARBA00022729"/>
    </source>
</evidence>
<dbReference type="PANTHER" id="PTHR38098">
    <property type="entry name" value="LPS-ASSEMBLY LIPOPROTEIN LPTE"/>
    <property type="match status" value="1"/>
</dbReference>
<sequence>MKALFSLPSAIRTLFVAVLALATASCGFHLRGNYMLPDDIAKLSLTSFDKYSQLTRLVESQFELHGIESVPPAATVPNLHLIGESTGERTLSLYQNSGKAEYELIYTVSYRVVVPEKGSQTFTTKVTRTFLDNPLTALAKSVEQDELEDVMRKQAAQQIMRQLARLTAVLNKMAEEALEAELDTGMNSETDTLGTTPEGSTIITTEAVEDTQAAKALFNGQDSTHLDNKAE</sequence>
<keyword evidence="7" id="KW-0175">Coiled coil</keyword>
<comment type="subcellular location">
    <subcellularLocation>
        <location evidence="6">Cell outer membrane</location>
        <topology evidence="6">Lipid-anchor</topology>
    </subcellularLocation>
</comment>
<evidence type="ECO:0000256" key="4">
    <source>
        <dbReference type="ARBA" id="ARBA00023237"/>
    </source>
</evidence>
<keyword evidence="5 6" id="KW-0449">Lipoprotein</keyword>
<comment type="similarity">
    <text evidence="6">Belongs to the LptE lipoprotein family.</text>
</comment>
<keyword evidence="2 6" id="KW-0472">Membrane</keyword>
<dbReference type="GO" id="GO:0015920">
    <property type="term" value="P:lipopolysaccharide transport"/>
    <property type="evidence" value="ECO:0007669"/>
    <property type="project" value="TreeGrafter"/>
</dbReference>
<dbReference type="GO" id="GO:0001530">
    <property type="term" value="F:lipopolysaccharide binding"/>
    <property type="evidence" value="ECO:0007669"/>
    <property type="project" value="TreeGrafter"/>
</dbReference>
<comment type="subunit">
    <text evidence="6">Component of the lipopolysaccharide transport and assembly complex. Interacts with LptD.</text>
</comment>
<reference evidence="8 9" key="1">
    <citation type="submission" date="2018-03" db="EMBL/GenBank/DDBJ databases">
        <title>Whole genome sequencing of Histamine producing bacteria.</title>
        <authorList>
            <person name="Butler K."/>
        </authorList>
    </citation>
    <scope>NUCLEOTIDE SEQUENCE [LARGE SCALE GENOMIC DNA]</scope>
    <source>
        <strain evidence="8 9">DSM 16190</strain>
    </source>
</reference>
<dbReference type="EMBL" id="PYMC01000011">
    <property type="protein sequence ID" value="PSW04015.1"/>
    <property type="molecule type" value="Genomic_DNA"/>
</dbReference>
<dbReference type="InterPro" id="IPR007485">
    <property type="entry name" value="LPS_assembly_LptE"/>
</dbReference>
<dbReference type="Proteomes" id="UP000240904">
    <property type="component" value="Unassembled WGS sequence"/>
</dbReference>
<evidence type="ECO:0000256" key="3">
    <source>
        <dbReference type="ARBA" id="ARBA00023139"/>
    </source>
</evidence>
<keyword evidence="3 6" id="KW-0564">Palmitate</keyword>
<keyword evidence="9" id="KW-1185">Reference proteome</keyword>
<accession>A0A2T3MW05</accession>
<evidence type="ECO:0000256" key="2">
    <source>
        <dbReference type="ARBA" id="ARBA00023136"/>
    </source>
</evidence>
<feature type="coiled-coil region" evidence="7">
    <location>
        <begin position="156"/>
        <end position="183"/>
    </location>
</feature>
<dbReference type="GO" id="GO:1990351">
    <property type="term" value="C:transporter complex"/>
    <property type="evidence" value="ECO:0007669"/>
    <property type="project" value="TreeGrafter"/>
</dbReference>
<comment type="caution">
    <text evidence="8">The sequence shown here is derived from an EMBL/GenBank/DDBJ whole genome shotgun (WGS) entry which is preliminary data.</text>
</comment>
<dbReference type="AlphaFoldDB" id="A0A2T3MW05"/>
<gene>
    <name evidence="6" type="primary">lptE</name>
    <name evidence="8" type="ORF">C9I89_15155</name>
</gene>
<evidence type="ECO:0000256" key="7">
    <source>
        <dbReference type="SAM" id="Coils"/>
    </source>
</evidence>
<dbReference type="HAMAP" id="MF_01186">
    <property type="entry name" value="LPS_assembly_LptE"/>
    <property type="match status" value="1"/>
</dbReference>